<organism evidence="7 8">
    <name type="scientific">Tetraparma gracilis</name>
    <dbReference type="NCBI Taxonomy" id="2962635"/>
    <lineage>
        <taxon>Eukaryota</taxon>
        <taxon>Sar</taxon>
        <taxon>Stramenopiles</taxon>
        <taxon>Ochrophyta</taxon>
        <taxon>Bolidophyceae</taxon>
        <taxon>Parmales</taxon>
        <taxon>Triparmaceae</taxon>
        <taxon>Tetraparma</taxon>
    </lineage>
</organism>
<name>A0ABQ6MMS5_9STRA</name>
<proteinExistence type="inferred from homology"/>
<evidence type="ECO:0000313" key="8">
    <source>
        <dbReference type="Proteomes" id="UP001165060"/>
    </source>
</evidence>
<dbReference type="InterPro" id="IPR018143">
    <property type="entry name" value="Folate_rcpt-like"/>
</dbReference>
<gene>
    <name evidence="7" type="ORF">TeGR_g11184</name>
</gene>
<sequence>MKFSAPALLCLLAAVPDAAAEDALACTKMSEIYASGTELCEVMWDKAFQVVPDSEPSYTMWFFDVMNNPNDATSVSLHGQAADTCGLQYYHKGSDGVLDAVPSPEDDTFTECHPWKENACCHAQTVLDHETIKEAYGEGYHWDRCGKMSQACERFFVQEACLYECDSNAGYYRLCSEDDIANSVEKDIGLGYPIKCNDEGYGNRWQLHNMPIKESYCNAWYDACFDDFFCGSGSYFECAKINEEMQKVVKEEILPTWAYPTIAVGGVGVLAAASLALFSMYLVSKEKAGQAVFSPLKNEDDKIDANDL</sequence>
<keyword evidence="8" id="KW-1185">Reference proteome</keyword>
<feature type="signal peptide" evidence="5">
    <location>
        <begin position="1"/>
        <end position="20"/>
    </location>
</feature>
<evidence type="ECO:0000256" key="4">
    <source>
        <dbReference type="SAM" id="Phobius"/>
    </source>
</evidence>
<keyword evidence="3" id="KW-1015">Disulfide bond</keyword>
<evidence type="ECO:0000256" key="5">
    <source>
        <dbReference type="SAM" id="SignalP"/>
    </source>
</evidence>
<feature type="domain" description="Folate receptor-like" evidence="6">
    <location>
        <begin position="100"/>
        <end position="233"/>
    </location>
</feature>
<evidence type="ECO:0000313" key="7">
    <source>
        <dbReference type="EMBL" id="GMI28653.1"/>
    </source>
</evidence>
<evidence type="ECO:0000259" key="6">
    <source>
        <dbReference type="Pfam" id="PF03024"/>
    </source>
</evidence>
<dbReference type="Proteomes" id="UP001165060">
    <property type="component" value="Unassembled WGS sequence"/>
</dbReference>
<keyword evidence="2 5" id="KW-0732">Signal</keyword>
<keyword evidence="4" id="KW-1133">Transmembrane helix</keyword>
<reference evidence="7 8" key="1">
    <citation type="journal article" date="2023" name="Commun. Biol.">
        <title>Genome analysis of Parmales, the sister group of diatoms, reveals the evolutionary specialization of diatoms from phago-mixotrophs to photoautotrophs.</title>
        <authorList>
            <person name="Ban H."/>
            <person name="Sato S."/>
            <person name="Yoshikawa S."/>
            <person name="Yamada K."/>
            <person name="Nakamura Y."/>
            <person name="Ichinomiya M."/>
            <person name="Sato N."/>
            <person name="Blanc-Mathieu R."/>
            <person name="Endo H."/>
            <person name="Kuwata A."/>
            <person name="Ogata H."/>
        </authorList>
    </citation>
    <scope>NUCLEOTIDE SEQUENCE [LARGE SCALE GENOMIC DNA]</scope>
</reference>
<dbReference type="PANTHER" id="PTHR10517:SF14">
    <property type="entry name" value="FOLATE RECEPTOR 1-RELATED"/>
    <property type="match status" value="1"/>
</dbReference>
<dbReference type="InterPro" id="IPR004269">
    <property type="entry name" value="Folate_rcpt"/>
</dbReference>
<dbReference type="EMBL" id="BRYB01000367">
    <property type="protein sequence ID" value="GMI28653.1"/>
    <property type="molecule type" value="Genomic_DNA"/>
</dbReference>
<dbReference type="PANTHER" id="PTHR10517">
    <property type="entry name" value="FOLATE RECEPTOR"/>
    <property type="match status" value="1"/>
</dbReference>
<keyword evidence="4" id="KW-0812">Transmembrane</keyword>
<comment type="similarity">
    <text evidence="1">Belongs to the folate receptor family.</text>
</comment>
<feature type="chain" id="PRO_5047283448" description="Folate receptor-like domain-containing protein" evidence="5">
    <location>
        <begin position="21"/>
        <end position="308"/>
    </location>
</feature>
<evidence type="ECO:0000256" key="2">
    <source>
        <dbReference type="ARBA" id="ARBA00022729"/>
    </source>
</evidence>
<evidence type="ECO:0000256" key="1">
    <source>
        <dbReference type="ARBA" id="ARBA00007932"/>
    </source>
</evidence>
<evidence type="ECO:0000256" key="3">
    <source>
        <dbReference type="ARBA" id="ARBA00023157"/>
    </source>
</evidence>
<comment type="caution">
    <text evidence="7">The sequence shown here is derived from an EMBL/GenBank/DDBJ whole genome shotgun (WGS) entry which is preliminary data.</text>
</comment>
<keyword evidence="4" id="KW-0472">Membrane</keyword>
<feature type="transmembrane region" description="Helical" evidence="4">
    <location>
        <begin position="257"/>
        <end position="283"/>
    </location>
</feature>
<dbReference type="Pfam" id="PF03024">
    <property type="entry name" value="Folate_rec"/>
    <property type="match status" value="1"/>
</dbReference>
<accession>A0ABQ6MMS5</accession>
<protein>
    <recommendedName>
        <fullName evidence="6">Folate receptor-like domain-containing protein</fullName>
    </recommendedName>
</protein>